<dbReference type="PIRSF" id="PIRSF006648">
    <property type="entry name" value="DrrB"/>
    <property type="match status" value="1"/>
</dbReference>
<dbReference type="GO" id="GO:0043190">
    <property type="term" value="C:ATP-binding cassette (ABC) transporter complex"/>
    <property type="evidence" value="ECO:0007669"/>
    <property type="project" value="InterPro"/>
</dbReference>
<dbReference type="Proteomes" id="UP000432464">
    <property type="component" value="Unassembled WGS sequence"/>
</dbReference>
<keyword evidence="3" id="KW-1003">Cell membrane</keyword>
<keyword evidence="4 7" id="KW-0812">Transmembrane</keyword>
<proteinExistence type="inferred from homology"/>
<gene>
    <name evidence="8" type="ORF">GLP40_08900</name>
</gene>
<dbReference type="GO" id="GO:0140359">
    <property type="term" value="F:ABC-type transporter activity"/>
    <property type="evidence" value="ECO:0007669"/>
    <property type="project" value="InterPro"/>
</dbReference>
<evidence type="ECO:0000256" key="1">
    <source>
        <dbReference type="ARBA" id="ARBA00004651"/>
    </source>
</evidence>
<keyword evidence="5 7" id="KW-1133">Transmembrane helix</keyword>
<dbReference type="EMBL" id="WMBB01000004">
    <property type="protein sequence ID" value="MTE12891.1"/>
    <property type="molecule type" value="Genomic_DNA"/>
</dbReference>
<feature type="transmembrane region" description="Helical" evidence="7">
    <location>
        <begin position="132"/>
        <end position="151"/>
    </location>
</feature>
<comment type="similarity">
    <text evidence="2">Belongs to the ABC-2 integral membrane protein family.</text>
</comment>
<evidence type="ECO:0000313" key="9">
    <source>
        <dbReference type="Proteomes" id="UP000432464"/>
    </source>
</evidence>
<evidence type="ECO:0000256" key="2">
    <source>
        <dbReference type="ARBA" id="ARBA00007783"/>
    </source>
</evidence>
<feature type="transmembrane region" description="Helical" evidence="7">
    <location>
        <begin position="157"/>
        <end position="179"/>
    </location>
</feature>
<evidence type="ECO:0000256" key="4">
    <source>
        <dbReference type="ARBA" id="ARBA00022692"/>
    </source>
</evidence>
<name>A0A6I3KU46_9NOCA</name>
<dbReference type="PANTHER" id="PTHR43077">
    <property type="entry name" value="TRANSPORT PERMEASE YVFS-RELATED"/>
    <property type="match status" value="1"/>
</dbReference>
<dbReference type="AlphaFoldDB" id="A0A6I3KU46"/>
<reference evidence="8 9" key="1">
    <citation type="submission" date="2019-11" db="EMBL/GenBank/DDBJ databases">
        <title>Nocardia sp. nov. CT2-14 isolated from soil.</title>
        <authorList>
            <person name="Kanchanasin P."/>
            <person name="Tanasupawat S."/>
            <person name="Yuki M."/>
            <person name="Kudo T."/>
        </authorList>
    </citation>
    <scope>NUCLEOTIDE SEQUENCE [LARGE SCALE GENOMIC DNA]</scope>
    <source>
        <strain evidence="8 9">CT2-14</strain>
    </source>
</reference>
<comment type="caution">
    <text evidence="8">The sequence shown here is derived from an EMBL/GenBank/DDBJ whole genome shotgun (WGS) entry which is preliminary data.</text>
</comment>
<evidence type="ECO:0000256" key="5">
    <source>
        <dbReference type="ARBA" id="ARBA00022989"/>
    </source>
</evidence>
<keyword evidence="6 7" id="KW-0472">Membrane</keyword>
<dbReference type="PANTHER" id="PTHR43077:SF8">
    <property type="entry name" value="DOXORUBICIN RESISTANCE ABC TRANSPORTER PERMEASE PROTEIN DRRB"/>
    <property type="match status" value="1"/>
</dbReference>
<evidence type="ECO:0000256" key="7">
    <source>
        <dbReference type="SAM" id="Phobius"/>
    </source>
</evidence>
<dbReference type="RefSeq" id="WP_154787411.1">
    <property type="nucleotide sequence ID" value="NZ_WMBB01000004.1"/>
</dbReference>
<feature type="transmembrane region" description="Helical" evidence="7">
    <location>
        <begin position="250"/>
        <end position="270"/>
    </location>
</feature>
<feature type="transmembrane region" description="Helical" evidence="7">
    <location>
        <begin position="191"/>
        <end position="209"/>
    </location>
</feature>
<feature type="transmembrane region" description="Helical" evidence="7">
    <location>
        <begin position="40"/>
        <end position="58"/>
    </location>
</feature>
<protein>
    <submittedName>
        <fullName evidence="8">Antibiotic transporter</fullName>
    </submittedName>
</protein>
<dbReference type="InterPro" id="IPR051328">
    <property type="entry name" value="T7SS_ABC-Transporter"/>
</dbReference>
<evidence type="ECO:0000256" key="3">
    <source>
        <dbReference type="ARBA" id="ARBA00022475"/>
    </source>
</evidence>
<dbReference type="InterPro" id="IPR000412">
    <property type="entry name" value="ABC_2_transport"/>
</dbReference>
<evidence type="ECO:0000256" key="6">
    <source>
        <dbReference type="ARBA" id="ARBA00023136"/>
    </source>
</evidence>
<organism evidence="8 9">
    <name type="scientific">Nocardia aurantiaca</name>
    <dbReference type="NCBI Taxonomy" id="2675850"/>
    <lineage>
        <taxon>Bacteria</taxon>
        <taxon>Bacillati</taxon>
        <taxon>Actinomycetota</taxon>
        <taxon>Actinomycetes</taxon>
        <taxon>Mycobacteriales</taxon>
        <taxon>Nocardiaceae</taxon>
        <taxon>Nocardia</taxon>
    </lineage>
</organism>
<keyword evidence="9" id="KW-1185">Reference proteome</keyword>
<feature type="transmembrane region" description="Helical" evidence="7">
    <location>
        <begin position="78"/>
        <end position="99"/>
    </location>
</feature>
<evidence type="ECO:0000313" key="8">
    <source>
        <dbReference type="EMBL" id="MTE12891.1"/>
    </source>
</evidence>
<sequence>MTTVDAAPTGWLTNVRAAPATLTQWWVLTVRLIVPSVRTGEIITAILAPITFAASFYIPLNRVMSFAGLGFSSYGQFMAPIVILQASAFTAVSAAFRAATDAVSGLDRRFDAMPMHPLVPAAARMSSNVFRLLIGLVAAVVSTHVIGFRFVDGTAHTLGFLALGLLIGISFCLGADAIGTFTRSPEATTQMLVLPPLILGMLSTGLAPAHQFPRWVQPFVRNQPVSQFAEVLRALGGDTFGKVHPVTWSLVMPSLLWIAGSMALSCFSIARQNLKRS</sequence>
<comment type="subcellular location">
    <subcellularLocation>
        <location evidence="1">Cell membrane</location>
        <topology evidence="1">Multi-pass membrane protein</topology>
    </subcellularLocation>
</comment>
<accession>A0A6I3KU46</accession>